<gene>
    <name evidence="1" type="ORF">DOK76_03700</name>
</gene>
<reference evidence="1 2" key="1">
    <citation type="submission" date="2021-03" db="EMBL/GenBank/DDBJ databases">
        <title>Enterococcal diversity collection.</title>
        <authorList>
            <person name="Gilmore M.S."/>
            <person name="Schwartzman J."/>
            <person name="Van Tyne D."/>
            <person name="Martin M."/>
            <person name="Earl A.M."/>
            <person name="Manson A.L."/>
            <person name="Straub T."/>
            <person name="Salamzade R."/>
            <person name="Saavedra J."/>
            <person name="Lebreton F."/>
            <person name="Prichula J."/>
            <person name="Schaufler K."/>
            <person name="Gaca A."/>
            <person name="Sgardioli B."/>
            <person name="Wagenaar J."/>
            <person name="Strong T."/>
        </authorList>
    </citation>
    <scope>NUCLEOTIDE SEQUENCE [LARGE SCALE GENOMIC DNA]</scope>
    <source>
        <strain evidence="1 2">DIV0080</strain>
    </source>
</reference>
<name>A0ABS3HQZ7_9ENTE</name>
<sequence length="95" mass="11067">MKFEVPDELIAEQLSDQIISIVVKEIDKRLSLITKTNELPPYPNKSQVKKILVIGTDKLESWISEGLEVQIWSNKDHRIEREALQVFLRTHKTIN</sequence>
<dbReference type="Proteomes" id="UP000664857">
    <property type="component" value="Unassembled WGS sequence"/>
</dbReference>
<evidence type="ECO:0000313" key="2">
    <source>
        <dbReference type="Proteomes" id="UP000664857"/>
    </source>
</evidence>
<evidence type="ECO:0000313" key="1">
    <source>
        <dbReference type="EMBL" id="MBO0476160.1"/>
    </source>
</evidence>
<keyword evidence="2" id="KW-1185">Reference proteome</keyword>
<dbReference type="EMBL" id="JAFLVX010000011">
    <property type="protein sequence ID" value="MBO0476160.1"/>
    <property type="molecule type" value="Genomic_DNA"/>
</dbReference>
<accession>A0ABS3HQZ7</accession>
<comment type="caution">
    <text evidence="1">The sequence shown here is derived from an EMBL/GenBank/DDBJ whole genome shotgun (WGS) entry which is preliminary data.</text>
</comment>
<organism evidence="1 2">
    <name type="scientific">Candidatus Vagococcus giribetii</name>
    <dbReference type="NCBI Taxonomy" id="2230876"/>
    <lineage>
        <taxon>Bacteria</taxon>
        <taxon>Bacillati</taxon>
        <taxon>Bacillota</taxon>
        <taxon>Bacilli</taxon>
        <taxon>Lactobacillales</taxon>
        <taxon>Enterococcaceae</taxon>
        <taxon>Vagococcus</taxon>
    </lineage>
</organism>
<dbReference type="RefSeq" id="WP_206965077.1">
    <property type="nucleotide sequence ID" value="NZ_JAFLVX010000011.1"/>
</dbReference>
<protein>
    <submittedName>
        <fullName evidence="1">Uncharacterized protein</fullName>
    </submittedName>
</protein>
<proteinExistence type="predicted"/>